<evidence type="ECO:0000313" key="4">
    <source>
        <dbReference type="Proteomes" id="UP001283361"/>
    </source>
</evidence>
<proteinExistence type="predicted"/>
<evidence type="ECO:0000256" key="2">
    <source>
        <dbReference type="SAM" id="MobiDB-lite"/>
    </source>
</evidence>
<dbReference type="PANTHER" id="PTHR43696:SF9">
    <property type="entry name" value="COILED-COIL DOMAIN-CONTAINING PROTEIN 157"/>
    <property type="match status" value="1"/>
</dbReference>
<dbReference type="AlphaFoldDB" id="A0AAE1DSU8"/>
<dbReference type="InterPro" id="IPR029681">
    <property type="entry name" value="CCDC157"/>
</dbReference>
<gene>
    <name evidence="3" type="ORF">RRG08_043576</name>
</gene>
<sequence length="839" mass="93961">MAYLLGSKACIDSLLSDVQDIHWAVQDIICRTGPLNVRSWKFPDQSACDVDIDDLLDLYSCDDDNDDEEEKQVAHIALYELVIDRLLLLVQATAKFADTHLGSGKVSTFSEADAKKVAGSVGLVVKQFWTQISSLQTLYQQLQSENNSNKSKVQALKKELNTSLNDGAKELPFVCPAQTTNYSPLPKTPGTLGIIPPNQADMVFLGLSSQSERDFSISQDTNNKSSQTYETCLIPCESCEFVQRKMREAGDIVIKVCADQGLPCSLKKFKSEVSHVETLMFGDICRWMAEQNKDIGRIGKQSDLLQASIDPLKKEVKICGRKVKEAEDNAKVYENKMKEEKETQAILRKQIEGKMREQEDRHKQLLDEETRQKTNLDRAKQKLEQEMKAIKEELKKQEENLKALDLEYKVLEKELEEKCQAASQAESLEKEVTLLQTSLRDVKEQLDNTTKALAREKGKGRSATEHNESLQAKQESLLSRMERLGQENETLAGQIASLEEKNASFDDMYTELKMEAKELRKQVKENKVIIQNLETEKKSLAESIKESQDMITELGMKLDESKERERMIVEYPDLNGPVNPDLSGTGDILLDMQNQVKANSIRMRLLEEQNSGLNHSILKLTNLQLTGGGLADPKPIPVQPIPLWEQKGQIFNGSFSASNVNNSSYSNQDKDQIDDRNHRPPAIRQNAWTFEYQNNNINSEGKHILPDPSQEFLVGHVHPPTNGSRPSSSRRQTSLSRQGRPSSAKIKTVNAPVNATPIGAYTQMKQALGILSGLEKPKKAVRPPSGKPSSAKPPIHIPATDPQVKGPDPCSPFSCPHCDKMYLKARDLDIHLTYCASSS</sequence>
<evidence type="ECO:0000313" key="3">
    <source>
        <dbReference type="EMBL" id="KAK3781664.1"/>
    </source>
</evidence>
<feature type="region of interest" description="Disordered" evidence="2">
    <location>
        <begin position="777"/>
        <end position="810"/>
    </location>
</feature>
<protein>
    <submittedName>
        <fullName evidence="3">Uncharacterized protein</fullName>
    </submittedName>
</protein>
<feature type="coiled-coil region" evidence="1">
    <location>
        <begin position="316"/>
        <end position="564"/>
    </location>
</feature>
<name>A0AAE1DSU8_9GAST</name>
<dbReference type="EMBL" id="JAWDGP010002612">
    <property type="protein sequence ID" value="KAK3781664.1"/>
    <property type="molecule type" value="Genomic_DNA"/>
</dbReference>
<keyword evidence="4" id="KW-1185">Reference proteome</keyword>
<feature type="region of interest" description="Disordered" evidence="2">
    <location>
        <begin position="699"/>
        <end position="750"/>
    </location>
</feature>
<keyword evidence="1" id="KW-0175">Coiled coil</keyword>
<organism evidence="3 4">
    <name type="scientific">Elysia crispata</name>
    <name type="common">lettuce slug</name>
    <dbReference type="NCBI Taxonomy" id="231223"/>
    <lineage>
        <taxon>Eukaryota</taxon>
        <taxon>Metazoa</taxon>
        <taxon>Spiralia</taxon>
        <taxon>Lophotrochozoa</taxon>
        <taxon>Mollusca</taxon>
        <taxon>Gastropoda</taxon>
        <taxon>Heterobranchia</taxon>
        <taxon>Euthyneura</taxon>
        <taxon>Panpulmonata</taxon>
        <taxon>Sacoglossa</taxon>
        <taxon>Placobranchoidea</taxon>
        <taxon>Plakobranchidae</taxon>
        <taxon>Elysia</taxon>
    </lineage>
</organism>
<feature type="compositionally biased region" description="Low complexity" evidence="2">
    <location>
        <begin position="658"/>
        <end position="667"/>
    </location>
</feature>
<dbReference type="PANTHER" id="PTHR43696">
    <property type="entry name" value="COILED-COIL DOMAIN-CONTAINING PROTEIN 157"/>
    <property type="match status" value="1"/>
</dbReference>
<feature type="compositionally biased region" description="Low complexity" evidence="2">
    <location>
        <begin position="723"/>
        <end position="740"/>
    </location>
</feature>
<feature type="compositionally biased region" description="Basic and acidic residues" evidence="2">
    <location>
        <begin position="668"/>
        <end position="678"/>
    </location>
</feature>
<feature type="compositionally biased region" description="Low complexity" evidence="2">
    <location>
        <begin position="783"/>
        <end position="794"/>
    </location>
</feature>
<comment type="caution">
    <text evidence="3">The sequence shown here is derived from an EMBL/GenBank/DDBJ whole genome shotgun (WGS) entry which is preliminary data.</text>
</comment>
<evidence type="ECO:0000256" key="1">
    <source>
        <dbReference type="SAM" id="Coils"/>
    </source>
</evidence>
<accession>A0AAE1DSU8</accession>
<feature type="region of interest" description="Disordered" evidence="2">
    <location>
        <begin position="658"/>
        <end position="679"/>
    </location>
</feature>
<reference evidence="3" key="1">
    <citation type="journal article" date="2023" name="G3 (Bethesda)">
        <title>A reference genome for the long-term kleptoplast-retaining sea slug Elysia crispata morphotype clarki.</title>
        <authorList>
            <person name="Eastman K.E."/>
            <person name="Pendleton A.L."/>
            <person name="Shaikh M.A."/>
            <person name="Suttiyut T."/>
            <person name="Ogas R."/>
            <person name="Tomko P."/>
            <person name="Gavelis G."/>
            <person name="Widhalm J.R."/>
            <person name="Wisecaver J.H."/>
        </authorList>
    </citation>
    <scope>NUCLEOTIDE SEQUENCE</scope>
    <source>
        <strain evidence="3">ECLA1</strain>
    </source>
</reference>
<dbReference type="Proteomes" id="UP001283361">
    <property type="component" value="Unassembled WGS sequence"/>
</dbReference>